<dbReference type="PANTHER" id="PTHR11439:SF495">
    <property type="entry name" value="REVERSE TRANSCRIPTASE, RNA-DEPENDENT DNA POLYMERASE-RELATED"/>
    <property type="match status" value="1"/>
</dbReference>
<dbReference type="Pfam" id="PF00098">
    <property type="entry name" value="zf-CCHC"/>
    <property type="match status" value="1"/>
</dbReference>
<proteinExistence type="predicted"/>
<dbReference type="InterPro" id="IPR054722">
    <property type="entry name" value="PolX-like_BBD"/>
</dbReference>
<gene>
    <name evidence="4" type="ORF">Tci_062949</name>
</gene>
<evidence type="ECO:0000313" key="4">
    <source>
        <dbReference type="EMBL" id="GEU90971.1"/>
    </source>
</evidence>
<dbReference type="Pfam" id="PF14223">
    <property type="entry name" value="Retrotran_gag_2"/>
    <property type="match status" value="1"/>
</dbReference>
<dbReference type="InterPro" id="IPR001878">
    <property type="entry name" value="Znf_CCHC"/>
</dbReference>
<feature type="region of interest" description="Disordered" evidence="2">
    <location>
        <begin position="1"/>
        <end position="28"/>
    </location>
</feature>
<accession>A0A6L2NXD3</accession>
<dbReference type="PROSITE" id="PS50158">
    <property type="entry name" value="ZF_CCHC"/>
    <property type="match status" value="1"/>
</dbReference>
<dbReference type="InterPro" id="IPR036875">
    <property type="entry name" value="Znf_CCHC_sf"/>
</dbReference>
<keyword evidence="1" id="KW-0863">Zinc-finger</keyword>
<keyword evidence="1" id="KW-0479">Metal-binding</keyword>
<dbReference type="GO" id="GO:0008270">
    <property type="term" value="F:zinc ion binding"/>
    <property type="evidence" value="ECO:0007669"/>
    <property type="project" value="UniProtKB-KW"/>
</dbReference>
<evidence type="ECO:0000256" key="1">
    <source>
        <dbReference type="PROSITE-ProRule" id="PRU00047"/>
    </source>
</evidence>
<feature type="compositionally biased region" description="Polar residues" evidence="2">
    <location>
        <begin position="196"/>
        <end position="208"/>
    </location>
</feature>
<dbReference type="SUPFAM" id="SSF57756">
    <property type="entry name" value="Retrovirus zinc finger-like domains"/>
    <property type="match status" value="1"/>
</dbReference>
<dbReference type="Gene3D" id="4.10.60.10">
    <property type="entry name" value="Zinc finger, CCHC-type"/>
    <property type="match status" value="1"/>
</dbReference>
<comment type="caution">
    <text evidence="4">The sequence shown here is derived from an EMBL/GenBank/DDBJ whole genome shotgun (WGS) entry which is preliminary data.</text>
</comment>
<dbReference type="Pfam" id="PF22936">
    <property type="entry name" value="Pol_BBD"/>
    <property type="match status" value="1"/>
</dbReference>
<sequence length="656" mass="74730">MYFSPGVSAAKHPTSPVETAKDKGLPGEVSSLTKKKGKIVAITAEDMQKKKNDVKPITTLLLALPDEHQLRFSKYHYAKELWEAILKTFGGNKATKKIKKNQLKQQYGNFKAEGSETLEQKFNRLQAIVSHMSSWMYTIVWRNRDDLDTMSLDDVYNHLKVYKPEVQKRAGSNSQNMTFISSSNNNNGKSEVPTLQGASTATTQPNGSQIKYENISQIDDDDIEEMDIKWNLALLSMRANRFWTKIGKKITIQGSGVAGFNKSKVKCFNCHKMGHFARECRSPKRGKRESYKKDPKVKEPAPKAMIAIDGIGWDWSYMVKEDEASKNHALMANKKKVPIEYALMAKSSSSSDNEIYDDSFCSKSCRKNTKNLNTKISKLNKELSDCETDLYNYKRGLSQVEARLVEFKENEIKYCEKIRVLEKDIELKDNKIKYLRNELEEIGLPEFVDDTVTDYTRPIPSIYISKSISIPQDNIDDKEYWDSGCSRHMTGNISYLSEYEPFNGGYVSFGHGRGKIIRKGLIKTDIMFAVCACARHQVTTKECHLHAVKRIFRYLKGNPKLGLWYPKESPFNLVAYSDSDYGANQDKKSTIRGCQLLERRLISWQCKKKTIVATSTTKAEYVAAASGCRQVLWIQNHLLDYGVVTQGTLQMGKTWI</sequence>
<dbReference type="SMART" id="SM00343">
    <property type="entry name" value="ZnF_C2HC"/>
    <property type="match status" value="1"/>
</dbReference>
<dbReference type="AlphaFoldDB" id="A0A6L2NXD3"/>
<organism evidence="4">
    <name type="scientific">Tanacetum cinerariifolium</name>
    <name type="common">Dalmatian daisy</name>
    <name type="synonym">Chrysanthemum cinerariifolium</name>
    <dbReference type="NCBI Taxonomy" id="118510"/>
    <lineage>
        <taxon>Eukaryota</taxon>
        <taxon>Viridiplantae</taxon>
        <taxon>Streptophyta</taxon>
        <taxon>Embryophyta</taxon>
        <taxon>Tracheophyta</taxon>
        <taxon>Spermatophyta</taxon>
        <taxon>Magnoliopsida</taxon>
        <taxon>eudicotyledons</taxon>
        <taxon>Gunneridae</taxon>
        <taxon>Pentapetalae</taxon>
        <taxon>asterids</taxon>
        <taxon>campanulids</taxon>
        <taxon>Asterales</taxon>
        <taxon>Asteraceae</taxon>
        <taxon>Asteroideae</taxon>
        <taxon>Anthemideae</taxon>
        <taxon>Anthemidinae</taxon>
        <taxon>Tanacetum</taxon>
    </lineage>
</organism>
<name>A0A6L2NXD3_TANCI</name>
<dbReference type="CDD" id="cd09272">
    <property type="entry name" value="RNase_HI_RT_Ty1"/>
    <property type="match status" value="1"/>
</dbReference>
<keyword evidence="1" id="KW-0862">Zinc</keyword>
<dbReference type="EMBL" id="BKCJ010010302">
    <property type="protein sequence ID" value="GEU90971.1"/>
    <property type="molecule type" value="Genomic_DNA"/>
</dbReference>
<evidence type="ECO:0000259" key="3">
    <source>
        <dbReference type="PROSITE" id="PS50158"/>
    </source>
</evidence>
<feature type="domain" description="CCHC-type" evidence="3">
    <location>
        <begin position="266"/>
        <end position="282"/>
    </location>
</feature>
<feature type="region of interest" description="Disordered" evidence="2">
    <location>
        <begin position="181"/>
        <end position="208"/>
    </location>
</feature>
<reference evidence="4" key="1">
    <citation type="journal article" date="2019" name="Sci. Rep.">
        <title>Draft genome of Tanacetum cinerariifolium, the natural source of mosquito coil.</title>
        <authorList>
            <person name="Yamashiro T."/>
            <person name="Shiraishi A."/>
            <person name="Satake H."/>
            <person name="Nakayama K."/>
        </authorList>
    </citation>
    <scope>NUCLEOTIDE SEQUENCE</scope>
</reference>
<protein>
    <recommendedName>
        <fullName evidence="3">CCHC-type domain-containing protein</fullName>
    </recommendedName>
</protein>
<dbReference type="PANTHER" id="PTHR11439">
    <property type="entry name" value="GAG-POL-RELATED RETROTRANSPOSON"/>
    <property type="match status" value="1"/>
</dbReference>
<evidence type="ECO:0000256" key="2">
    <source>
        <dbReference type="SAM" id="MobiDB-lite"/>
    </source>
</evidence>
<dbReference type="GO" id="GO:0003676">
    <property type="term" value="F:nucleic acid binding"/>
    <property type="evidence" value="ECO:0007669"/>
    <property type="project" value="InterPro"/>
</dbReference>